<keyword evidence="1" id="KW-1133">Transmembrane helix</keyword>
<proteinExistence type="predicted"/>
<dbReference type="AlphaFoldDB" id="A0A7W7FTH1"/>
<feature type="transmembrane region" description="Helical" evidence="1">
    <location>
        <begin position="32"/>
        <end position="51"/>
    </location>
</feature>
<dbReference type="EMBL" id="JACHMH010000001">
    <property type="protein sequence ID" value="MBB4677197.1"/>
    <property type="molecule type" value="Genomic_DNA"/>
</dbReference>
<reference evidence="2 3" key="1">
    <citation type="submission" date="2020-08" db="EMBL/GenBank/DDBJ databases">
        <title>Sequencing the genomes of 1000 actinobacteria strains.</title>
        <authorList>
            <person name="Klenk H.-P."/>
        </authorList>
    </citation>
    <scope>NUCLEOTIDE SEQUENCE [LARGE SCALE GENOMIC DNA]</scope>
    <source>
        <strain evidence="2 3">DSM 44230</strain>
    </source>
</reference>
<comment type="caution">
    <text evidence="2">The sequence shown here is derived from an EMBL/GenBank/DDBJ whole genome shotgun (WGS) entry which is preliminary data.</text>
</comment>
<dbReference type="Proteomes" id="UP000533598">
    <property type="component" value="Unassembled WGS sequence"/>
</dbReference>
<dbReference type="RefSeq" id="WP_185003134.1">
    <property type="nucleotide sequence ID" value="NZ_BAAAUI010000055.1"/>
</dbReference>
<keyword evidence="1" id="KW-0472">Membrane</keyword>
<sequence>MAARCRRRHYDAALHRHSAAYGRIATLLTRRCAISLFIAELLLGLIMHGAAEVLVLPRKIEDLFTLTGVLVLTGTGAARTAQLEDRLGAVLLAGPYVTRSPAWP</sequence>
<gene>
    <name evidence="2" type="ORF">HNR67_003315</name>
</gene>
<evidence type="ECO:0000313" key="2">
    <source>
        <dbReference type="EMBL" id="MBB4677197.1"/>
    </source>
</evidence>
<keyword evidence="3" id="KW-1185">Reference proteome</keyword>
<protein>
    <submittedName>
        <fullName evidence="2">Uncharacterized protein</fullName>
    </submittedName>
</protein>
<evidence type="ECO:0000313" key="3">
    <source>
        <dbReference type="Proteomes" id="UP000533598"/>
    </source>
</evidence>
<name>A0A7W7FTH1_9PSEU</name>
<keyword evidence="1" id="KW-0812">Transmembrane</keyword>
<evidence type="ECO:0000256" key="1">
    <source>
        <dbReference type="SAM" id="Phobius"/>
    </source>
</evidence>
<organism evidence="2 3">
    <name type="scientific">Crossiella cryophila</name>
    <dbReference type="NCBI Taxonomy" id="43355"/>
    <lineage>
        <taxon>Bacteria</taxon>
        <taxon>Bacillati</taxon>
        <taxon>Actinomycetota</taxon>
        <taxon>Actinomycetes</taxon>
        <taxon>Pseudonocardiales</taxon>
        <taxon>Pseudonocardiaceae</taxon>
        <taxon>Crossiella</taxon>
    </lineage>
</organism>
<accession>A0A7W7FTH1</accession>